<dbReference type="EMBL" id="CANTFL010001181">
    <property type="protein sequence ID" value="CAI5732750.1"/>
    <property type="molecule type" value="Genomic_DNA"/>
</dbReference>
<proteinExistence type="predicted"/>
<evidence type="ECO:0000256" key="1">
    <source>
        <dbReference type="SAM" id="MobiDB-lite"/>
    </source>
</evidence>
<accession>A0AAV0UAA7</accession>
<dbReference type="Proteomes" id="UP001162031">
    <property type="component" value="Unassembled WGS sequence"/>
</dbReference>
<feature type="region of interest" description="Disordered" evidence="1">
    <location>
        <begin position="1"/>
        <end position="28"/>
    </location>
</feature>
<comment type="caution">
    <text evidence="2">The sequence shown here is derived from an EMBL/GenBank/DDBJ whole genome shotgun (WGS) entry which is preliminary data.</text>
</comment>
<evidence type="ECO:0000313" key="2">
    <source>
        <dbReference type="EMBL" id="CAI5732750.1"/>
    </source>
</evidence>
<sequence length="249" mass="27029">MTRARASGRSSHTRCRVGQDAPDNGTGTARDVAAFVQQRALNWQLLDTQIDAEEDTFPVPHALPQSSAVVVVGATSGDGKVPENLRALGPIARGLGDDQQRLDPWIADSIAGEALAAVVQLPSSSKGRTIDDPPKPMEPRYSWVCLNLLSSFMVLEKGAALLRDVIAAATSEEEKEKFEESAVAEDVDLLYDFCVLRSCAMSSSARLYLMRVHLTVAVAGFLSPHKRRRHEVCSFIFFSVGPSKKQGAY</sequence>
<dbReference type="InterPro" id="IPR017938">
    <property type="entry name" value="Riboflavin_synthase-like_b-brl"/>
</dbReference>
<protein>
    <submittedName>
        <fullName evidence="2">Uncharacterized protein</fullName>
    </submittedName>
</protein>
<gene>
    <name evidence="2" type="ORF">HBR001_LOCUS5618</name>
</gene>
<reference evidence="2" key="1">
    <citation type="submission" date="2022-12" db="EMBL/GenBank/DDBJ databases">
        <authorList>
            <person name="Webb A."/>
        </authorList>
    </citation>
    <scope>NUCLEOTIDE SEQUENCE</scope>
    <source>
        <strain evidence="2">Hp1</strain>
    </source>
</reference>
<keyword evidence="3" id="KW-1185">Reference proteome</keyword>
<name>A0AAV0UAA7_HYABA</name>
<dbReference type="SUPFAM" id="SSF63380">
    <property type="entry name" value="Riboflavin synthase domain-like"/>
    <property type="match status" value="1"/>
</dbReference>
<dbReference type="AlphaFoldDB" id="A0AAV0UAA7"/>
<organism evidence="2 3">
    <name type="scientific">Hyaloperonospora brassicae</name>
    <name type="common">Brassica downy mildew</name>
    <name type="synonym">Peronospora brassicae</name>
    <dbReference type="NCBI Taxonomy" id="162125"/>
    <lineage>
        <taxon>Eukaryota</taxon>
        <taxon>Sar</taxon>
        <taxon>Stramenopiles</taxon>
        <taxon>Oomycota</taxon>
        <taxon>Peronosporomycetes</taxon>
        <taxon>Peronosporales</taxon>
        <taxon>Peronosporaceae</taxon>
        <taxon>Hyaloperonospora</taxon>
    </lineage>
</organism>
<evidence type="ECO:0000313" key="3">
    <source>
        <dbReference type="Proteomes" id="UP001162031"/>
    </source>
</evidence>